<dbReference type="AlphaFoldDB" id="A0A3Q7IND2"/>
<reference evidence="3" key="1">
    <citation type="journal article" date="2012" name="Nature">
        <title>The tomato genome sequence provides insights into fleshy fruit evolution.</title>
        <authorList>
            <consortium name="Tomato Genome Consortium"/>
        </authorList>
    </citation>
    <scope>NUCLEOTIDE SEQUENCE [LARGE SCALE GENOMIC DNA]</scope>
    <source>
        <strain evidence="3">cv. Heinz 1706</strain>
    </source>
</reference>
<dbReference type="PROSITE" id="PS50005">
    <property type="entry name" value="TPR"/>
    <property type="match status" value="1"/>
</dbReference>
<evidence type="ECO:0000313" key="4">
    <source>
        <dbReference type="Proteomes" id="UP000004994"/>
    </source>
</evidence>
<evidence type="ECO:0000256" key="2">
    <source>
        <dbReference type="SAM" id="Phobius"/>
    </source>
</evidence>
<dbReference type="EnsemblPlants" id="Solyc10g085900.2.1">
    <property type="protein sequence ID" value="Solyc10g085900.2.1"/>
    <property type="gene ID" value="Solyc10g085900.2"/>
</dbReference>
<dbReference type="SMART" id="SM00028">
    <property type="entry name" value="TPR"/>
    <property type="match status" value="3"/>
</dbReference>
<protein>
    <submittedName>
        <fullName evidence="3">Uncharacterized protein</fullName>
    </submittedName>
</protein>
<dbReference type="InterPro" id="IPR019734">
    <property type="entry name" value="TPR_rpt"/>
</dbReference>
<evidence type="ECO:0000313" key="3">
    <source>
        <dbReference type="EnsemblPlants" id="Solyc10g085900.2.1"/>
    </source>
</evidence>
<dbReference type="Gene3D" id="1.25.40.10">
    <property type="entry name" value="Tetratricopeptide repeat domain"/>
    <property type="match status" value="1"/>
</dbReference>
<keyword evidence="2" id="KW-0812">Transmembrane</keyword>
<dbReference type="PaxDb" id="4081-Solyc10g085900.1.1"/>
<dbReference type="PANTHER" id="PTHR26312">
    <property type="entry name" value="TETRATRICOPEPTIDE REPEAT PROTEIN 5"/>
    <property type="match status" value="1"/>
</dbReference>
<feature type="repeat" description="TPR" evidence="1">
    <location>
        <begin position="323"/>
        <end position="356"/>
    </location>
</feature>
<name>A0A3Q7IND2_SOLLC</name>
<dbReference type="SUPFAM" id="SSF48452">
    <property type="entry name" value="TPR-like"/>
    <property type="match status" value="1"/>
</dbReference>
<keyword evidence="2" id="KW-0472">Membrane</keyword>
<accession>A0A3Q7IND2</accession>
<keyword evidence="2" id="KW-1133">Transmembrane helix</keyword>
<proteinExistence type="predicted"/>
<feature type="transmembrane region" description="Helical" evidence="2">
    <location>
        <begin position="33"/>
        <end position="53"/>
    </location>
</feature>
<dbReference type="Pfam" id="PF13181">
    <property type="entry name" value="TPR_8"/>
    <property type="match status" value="1"/>
</dbReference>
<organism evidence="3">
    <name type="scientific">Solanum lycopersicum</name>
    <name type="common">Tomato</name>
    <name type="synonym">Lycopersicon esculentum</name>
    <dbReference type="NCBI Taxonomy" id="4081"/>
    <lineage>
        <taxon>Eukaryota</taxon>
        <taxon>Viridiplantae</taxon>
        <taxon>Streptophyta</taxon>
        <taxon>Embryophyta</taxon>
        <taxon>Tracheophyta</taxon>
        <taxon>Spermatophyta</taxon>
        <taxon>Magnoliopsida</taxon>
        <taxon>eudicotyledons</taxon>
        <taxon>Gunneridae</taxon>
        <taxon>Pentapetalae</taxon>
        <taxon>asterids</taxon>
        <taxon>lamiids</taxon>
        <taxon>Solanales</taxon>
        <taxon>Solanaceae</taxon>
        <taxon>Solanoideae</taxon>
        <taxon>Solaneae</taxon>
        <taxon>Solanum</taxon>
        <taxon>Solanum subgen. Lycopersicon</taxon>
    </lineage>
</organism>
<dbReference type="STRING" id="4081.A0A3Q7IND2"/>
<dbReference type="InterPro" id="IPR011990">
    <property type="entry name" value="TPR-like_helical_dom_sf"/>
</dbReference>
<dbReference type="InParanoid" id="A0A3Q7IND2"/>
<evidence type="ECO:0000256" key="1">
    <source>
        <dbReference type="PROSITE-ProRule" id="PRU00339"/>
    </source>
</evidence>
<keyword evidence="4" id="KW-1185">Reference proteome</keyword>
<dbReference type="OMA" id="KFHYCDQ"/>
<sequence>MDFYNLNEFVARQSHLRLSRSIQKQIYTNSNFIYTYESCPLIIWVLGVFPNIFMKIEQKATPMNLLSPKFYLFVVSVFPNFAIPPLSSGFKSFTITMNTLNLLPLSAKSNNFQYQFIPSVLTQQPLNTLSFKSPFPLSTKLSKTSNSEPLKSLIPLSFLKPTLISTITATALFFTGFYFNPKQAICCPVSPVPIVDTNVKEEVLEQEGTENVEILRNLLENRVKNRELDDALSIINKLIELEPEEIEWRFLKSHLYVHSGEIQLAKLGFRDVILKDPYYVEAYRGLVVAASEDESVEEMKKIEKQVEEGINMCKKEEKESELRDLKLILAQIWVIGGKYDEALKVYQELVDEEPGDFRPYLCQGMIYTALKKNDEAEKCFDKYRGLIPQDHTNARFEFMMAT</sequence>
<dbReference type="Proteomes" id="UP000004994">
    <property type="component" value="Chromosome 10"/>
</dbReference>
<dbReference type="PANTHER" id="PTHR26312:SF127">
    <property type="entry name" value="PROTEIN SLOW GREEN 1, CHLOROPLASTIC-LIKE"/>
    <property type="match status" value="1"/>
</dbReference>
<reference evidence="3" key="2">
    <citation type="submission" date="2019-01" db="UniProtKB">
        <authorList>
            <consortium name="EnsemblPlants"/>
        </authorList>
    </citation>
    <scope>IDENTIFICATION</scope>
    <source>
        <strain evidence="3">cv. Heinz 1706</strain>
    </source>
</reference>
<keyword evidence="1" id="KW-0802">TPR repeat</keyword>
<dbReference type="Gramene" id="Solyc10g085900.2.1">
    <property type="protein sequence ID" value="Solyc10g085900.2.1"/>
    <property type="gene ID" value="Solyc10g085900.2"/>
</dbReference>